<name>A0A9D1EBV9_9FIRM</name>
<dbReference type="InterPro" id="IPR017896">
    <property type="entry name" value="4Fe4S_Fe-S-bd"/>
</dbReference>
<dbReference type="Pfam" id="PF13187">
    <property type="entry name" value="Fer4_9"/>
    <property type="match status" value="1"/>
</dbReference>
<dbReference type="Gene3D" id="3.20.20.100">
    <property type="entry name" value="NADP-dependent oxidoreductase domain"/>
    <property type="match status" value="1"/>
</dbReference>
<evidence type="ECO:0000256" key="1">
    <source>
        <dbReference type="ARBA" id="ARBA00022723"/>
    </source>
</evidence>
<dbReference type="SUPFAM" id="SSF46548">
    <property type="entry name" value="alpha-helical ferredoxin"/>
    <property type="match status" value="1"/>
</dbReference>
<evidence type="ECO:0000313" key="5">
    <source>
        <dbReference type="EMBL" id="HIR87384.1"/>
    </source>
</evidence>
<dbReference type="Gene3D" id="3.30.70.20">
    <property type="match status" value="1"/>
</dbReference>
<dbReference type="AlphaFoldDB" id="A0A9D1EBV9"/>
<dbReference type="Pfam" id="PF00248">
    <property type="entry name" value="Aldo_ket_red"/>
    <property type="match status" value="1"/>
</dbReference>
<proteinExistence type="predicted"/>
<gene>
    <name evidence="5" type="ORF">IAC96_00390</name>
</gene>
<dbReference type="CDD" id="cd19096">
    <property type="entry name" value="AKR_Fe-S_oxidoreductase"/>
    <property type="match status" value="1"/>
</dbReference>
<dbReference type="PROSITE" id="PS51379">
    <property type="entry name" value="4FE4S_FER_2"/>
    <property type="match status" value="1"/>
</dbReference>
<accession>A0A9D1EBV9</accession>
<evidence type="ECO:0000256" key="2">
    <source>
        <dbReference type="ARBA" id="ARBA00023004"/>
    </source>
</evidence>
<dbReference type="PANTHER" id="PTHR43312:SF2">
    <property type="entry name" value="OXIDOREDUCTASE"/>
    <property type="match status" value="1"/>
</dbReference>
<keyword evidence="1" id="KW-0479">Metal-binding</keyword>
<comment type="caution">
    <text evidence="5">The sequence shown here is derived from an EMBL/GenBank/DDBJ whole genome shotgun (WGS) entry which is preliminary data.</text>
</comment>
<dbReference type="GO" id="GO:0051536">
    <property type="term" value="F:iron-sulfur cluster binding"/>
    <property type="evidence" value="ECO:0007669"/>
    <property type="project" value="UniProtKB-KW"/>
</dbReference>
<organism evidence="5 6">
    <name type="scientific">Candidatus Fimimorpha faecalis</name>
    <dbReference type="NCBI Taxonomy" id="2840824"/>
    <lineage>
        <taxon>Bacteria</taxon>
        <taxon>Bacillati</taxon>
        <taxon>Bacillota</taxon>
        <taxon>Clostridia</taxon>
        <taxon>Eubacteriales</taxon>
        <taxon>Candidatus Fimimorpha</taxon>
    </lineage>
</organism>
<dbReference type="EMBL" id="DVHN01000001">
    <property type="protein sequence ID" value="HIR87384.1"/>
    <property type="molecule type" value="Genomic_DNA"/>
</dbReference>
<protein>
    <submittedName>
        <fullName evidence="5">Aldo/keto reductase</fullName>
    </submittedName>
</protein>
<evidence type="ECO:0000313" key="6">
    <source>
        <dbReference type="Proteomes" id="UP000824201"/>
    </source>
</evidence>
<feature type="domain" description="4Fe-4S ferredoxin-type" evidence="4">
    <location>
        <begin position="333"/>
        <end position="363"/>
    </location>
</feature>
<dbReference type="InterPro" id="IPR053135">
    <property type="entry name" value="AKR2_Oxidoreductase"/>
</dbReference>
<keyword evidence="2" id="KW-0408">Iron</keyword>
<dbReference type="PROSITE" id="PS00198">
    <property type="entry name" value="4FE4S_FER_1"/>
    <property type="match status" value="1"/>
</dbReference>
<dbReference type="InterPro" id="IPR017900">
    <property type="entry name" value="4Fe4S_Fe_S_CS"/>
</dbReference>
<dbReference type="GO" id="GO:0046872">
    <property type="term" value="F:metal ion binding"/>
    <property type="evidence" value="ECO:0007669"/>
    <property type="project" value="UniProtKB-KW"/>
</dbReference>
<keyword evidence="3" id="KW-0411">Iron-sulfur</keyword>
<evidence type="ECO:0000256" key="3">
    <source>
        <dbReference type="ARBA" id="ARBA00023014"/>
    </source>
</evidence>
<dbReference type="PANTHER" id="PTHR43312">
    <property type="entry name" value="D-THREO-ALDOSE 1-DEHYDROGENASE"/>
    <property type="match status" value="1"/>
</dbReference>
<sequence>MSLELEKMPKLGFGLMRLPEKDGEIDVQQVCNMVDTYMEKGFNYFDTAYMYCNGKSECVVKEALVQRYPRESFYLTNKLPQWMMNGIEDRDKIFSDQLKKTGVDYFDLYLLHSVEDGANYEGYIKYDCFNWAMKKKEEGKIKHFGFSYHGTPELLDQILAEHPEVEIVQIQLNYADWENPLVQSGKLYEVLRKYKKPILVMEPVKGGSLAELTPTIEQKMKVERPNSSIASWALRFAASLPGVVTVLSGMSTEGQMQDNLNTFLNFEPMTDSEYKILSSVVKEMEKMPRIACTSCRYCCDGCPSNIAIPDVIKALNALRIYGEHTRPHSFYEKLIQSSGRARDCIECKQCENVCPQHLPITEYLKEAAEKLDIEEG</sequence>
<reference evidence="5" key="1">
    <citation type="submission" date="2020-10" db="EMBL/GenBank/DDBJ databases">
        <authorList>
            <person name="Gilroy R."/>
        </authorList>
    </citation>
    <scope>NUCLEOTIDE SEQUENCE</scope>
    <source>
        <strain evidence="5">ChiW13-3771</strain>
    </source>
</reference>
<evidence type="ECO:0000259" key="4">
    <source>
        <dbReference type="PROSITE" id="PS51379"/>
    </source>
</evidence>
<dbReference type="Proteomes" id="UP000824201">
    <property type="component" value="Unassembled WGS sequence"/>
</dbReference>
<dbReference type="SUPFAM" id="SSF51430">
    <property type="entry name" value="NAD(P)-linked oxidoreductase"/>
    <property type="match status" value="1"/>
</dbReference>
<reference evidence="5" key="2">
    <citation type="journal article" date="2021" name="PeerJ">
        <title>Extensive microbial diversity within the chicken gut microbiome revealed by metagenomics and culture.</title>
        <authorList>
            <person name="Gilroy R."/>
            <person name="Ravi A."/>
            <person name="Getino M."/>
            <person name="Pursley I."/>
            <person name="Horton D.L."/>
            <person name="Alikhan N.F."/>
            <person name="Baker D."/>
            <person name="Gharbi K."/>
            <person name="Hall N."/>
            <person name="Watson M."/>
            <person name="Adriaenssens E.M."/>
            <person name="Foster-Nyarko E."/>
            <person name="Jarju S."/>
            <person name="Secka A."/>
            <person name="Antonio M."/>
            <person name="Oren A."/>
            <person name="Chaudhuri R.R."/>
            <person name="La Ragione R."/>
            <person name="Hildebrand F."/>
            <person name="Pallen M.J."/>
        </authorList>
    </citation>
    <scope>NUCLEOTIDE SEQUENCE</scope>
    <source>
        <strain evidence="5">ChiW13-3771</strain>
    </source>
</reference>
<dbReference type="InterPro" id="IPR023210">
    <property type="entry name" value="NADP_OxRdtase_dom"/>
</dbReference>
<dbReference type="InterPro" id="IPR036812">
    <property type="entry name" value="NAD(P)_OxRdtase_dom_sf"/>
</dbReference>